<accession>A0A1L1ZLR0</accession>
<dbReference type="Pfam" id="PF00688">
    <property type="entry name" value="TGFb_propeptide"/>
    <property type="match status" value="1"/>
</dbReference>
<keyword evidence="3" id="KW-0202">Cytokine</keyword>
<proteinExistence type="evidence at transcript level"/>
<dbReference type="InterPro" id="IPR015615">
    <property type="entry name" value="TGF-beta-rel"/>
</dbReference>
<evidence type="ECO:0000256" key="3">
    <source>
        <dbReference type="ARBA" id="ARBA00022514"/>
    </source>
</evidence>
<dbReference type="InterPro" id="IPR001111">
    <property type="entry name" value="TGF-b_propeptide"/>
</dbReference>
<dbReference type="SMART" id="SM00204">
    <property type="entry name" value="TGFB"/>
    <property type="match status" value="1"/>
</dbReference>
<protein>
    <submittedName>
        <fullName evidence="11">BMP7</fullName>
    </submittedName>
</protein>
<gene>
    <name evidence="11" type="primary">BMP7</name>
</gene>
<dbReference type="SUPFAM" id="SSF57501">
    <property type="entry name" value="Cystine-knot cytokines"/>
    <property type="match status" value="1"/>
</dbReference>
<sequence>MMGNRFVKECAVFVYVLFEVIGLSSFSEFYADNGIGNQQTLVIDHHNRRKQAELQAEILQLLGLHQRPNVMKHGFDYSAPKFMISLYNSLQTEDGESITDEVEFNSKVNLTLGKAVEHINGTDVIRSFVNYADRIPHLRHDKDATFYFDTSDVSTSELVMGAEFRLYKEGKKSKDSSVLVELFRITQGRDPEDKALEPEANVTVPWDYEGWINFNVTRAVYLWTYLPYMNLGLYMKVTVIGKDKRVIDPGKVGIVGHKGSDDKQAFLVGFFKMARSDINIRHRRSADQSDNSTPNEADNNYYWGRQSYTMDYRRSACQRHTLYVSFSKLGWQDWIIAPEGYPAFYCGGECTFPLGAHMNATNHAIVQTLVHLTKPYAVPKPCCAPTKLSAIQVLYFDEKSNVVLRRYKNMKVKACGCH</sequence>
<dbReference type="InterPro" id="IPR029034">
    <property type="entry name" value="Cystine-knot_cytokine"/>
</dbReference>
<dbReference type="SMR" id="A0A1L1ZLR0"/>
<evidence type="ECO:0000256" key="8">
    <source>
        <dbReference type="ARBA" id="ARBA00023180"/>
    </source>
</evidence>
<dbReference type="InterPro" id="IPR017948">
    <property type="entry name" value="TGFb_CS"/>
</dbReference>
<dbReference type="PROSITE" id="PS51362">
    <property type="entry name" value="TGF_BETA_2"/>
    <property type="match status" value="1"/>
</dbReference>
<dbReference type="GO" id="GO:0008083">
    <property type="term" value="F:growth factor activity"/>
    <property type="evidence" value="ECO:0007669"/>
    <property type="project" value="UniProtKB-KW"/>
</dbReference>
<evidence type="ECO:0000256" key="5">
    <source>
        <dbReference type="ARBA" id="ARBA00022729"/>
    </source>
</evidence>
<dbReference type="EMBL" id="KP250875">
    <property type="protein sequence ID" value="ALG64478.1"/>
    <property type="molecule type" value="mRNA"/>
</dbReference>
<evidence type="ECO:0000256" key="4">
    <source>
        <dbReference type="ARBA" id="ARBA00022525"/>
    </source>
</evidence>
<evidence type="ECO:0000256" key="9">
    <source>
        <dbReference type="RuleBase" id="RU000354"/>
    </source>
</evidence>
<dbReference type="CDD" id="cd13761">
    <property type="entry name" value="TGF_beta_BMP5_like"/>
    <property type="match status" value="1"/>
</dbReference>
<feature type="domain" description="TGF-beta family profile" evidence="10">
    <location>
        <begin position="281"/>
        <end position="418"/>
    </location>
</feature>
<dbReference type="PANTHER" id="PTHR11848:SF310">
    <property type="entry name" value="PROTEIN 60A-RELATED"/>
    <property type="match status" value="1"/>
</dbReference>
<keyword evidence="5" id="KW-0732">Signal</keyword>
<comment type="subcellular location">
    <subcellularLocation>
        <location evidence="1">Secreted</location>
    </subcellularLocation>
</comment>
<dbReference type="FunFam" id="2.10.90.10:FF:000003">
    <property type="entry name" value="Bone morphogenetic protein 5"/>
    <property type="match status" value="1"/>
</dbReference>
<dbReference type="Gene3D" id="2.60.120.970">
    <property type="match status" value="1"/>
</dbReference>
<keyword evidence="6 9" id="KW-0339">Growth factor</keyword>
<dbReference type="AlphaFoldDB" id="A0A1L1ZLR0"/>
<evidence type="ECO:0000256" key="7">
    <source>
        <dbReference type="ARBA" id="ARBA00023157"/>
    </source>
</evidence>
<dbReference type="PANTHER" id="PTHR11848">
    <property type="entry name" value="TGF-BETA FAMILY"/>
    <property type="match status" value="1"/>
</dbReference>
<dbReference type="GO" id="GO:0032502">
    <property type="term" value="P:developmental process"/>
    <property type="evidence" value="ECO:0007669"/>
    <property type="project" value="UniProtKB-ARBA"/>
</dbReference>
<name>A0A1L1ZLR0_MERMT</name>
<dbReference type="Pfam" id="PF00019">
    <property type="entry name" value="TGF_beta"/>
    <property type="match status" value="1"/>
</dbReference>
<evidence type="ECO:0000256" key="2">
    <source>
        <dbReference type="ARBA" id="ARBA00006656"/>
    </source>
</evidence>
<dbReference type="PROSITE" id="PS00250">
    <property type="entry name" value="TGF_BETA_1"/>
    <property type="match status" value="1"/>
</dbReference>
<dbReference type="InterPro" id="IPR001839">
    <property type="entry name" value="TGF-b_C"/>
</dbReference>
<dbReference type="Gene3D" id="2.10.90.10">
    <property type="entry name" value="Cystine-knot cytokines"/>
    <property type="match status" value="1"/>
</dbReference>
<dbReference type="GO" id="GO:0005615">
    <property type="term" value="C:extracellular space"/>
    <property type="evidence" value="ECO:0007669"/>
    <property type="project" value="UniProtKB-KW"/>
</dbReference>
<evidence type="ECO:0000256" key="1">
    <source>
        <dbReference type="ARBA" id="ARBA00004613"/>
    </source>
</evidence>
<evidence type="ECO:0000313" key="11">
    <source>
        <dbReference type="EMBL" id="ALG64478.1"/>
    </source>
</evidence>
<organism evidence="11">
    <name type="scientific">Meretrix meretrix</name>
    <name type="common">Asiatic hard clam</name>
    <name type="synonym">Venus meretrix</name>
    <dbReference type="NCBI Taxonomy" id="291251"/>
    <lineage>
        <taxon>Eukaryota</taxon>
        <taxon>Metazoa</taxon>
        <taxon>Spiralia</taxon>
        <taxon>Lophotrochozoa</taxon>
        <taxon>Mollusca</taxon>
        <taxon>Bivalvia</taxon>
        <taxon>Autobranchia</taxon>
        <taxon>Heteroconchia</taxon>
        <taxon>Euheterodonta</taxon>
        <taxon>Imparidentia</taxon>
        <taxon>Neoheterodontei</taxon>
        <taxon>Venerida</taxon>
        <taxon>Veneroidea</taxon>
        <taxon>Veneridae</taxon>
        <taxon>Meretrix</taxon>
    </lineage>
</organism>
<evidence type="ECO:0000256" key="6">
    <source>
        <dbReference type="ARBA" id="ARBA00023030"/>
    </source>
</evidence>
<reference evidence="11" key="1">
    <citation type="submission" date="2014-12" db="EMBL/GenBank/DDBJ databases">
        <title>Cloning and expression analysis of BMP7 gene in the hard clam Meretrix meretrix.</title>
        <authorList>
            <person name="Dong Y."/>
            <person name="Yao H."/>
        </authorList>
    </citation>
    <scope>NUCLEOTIDE SEQUENCE</scope>
</reference>
<keyword evidence="8" id="KW-0325">Glycoprotein</keyword>
<keyword evidence="4" id="KW-0964">Secreted</keyword>
<keyword evidence="7" id="KW-1015">Disulfide bond</keyword>
<dbReference type="GO" id="GO:0005125">
    <property type="term" value="F:cytokine activity"/>
    <property type="evidence" value="ECO:0007669"/>
    <property type="project" value="UniProtKB-KW"/>
</dbReference>
<evidence type="ECO:0000259" key="10">
    <source>
        <dbReference type="PROSITE" id="PS51362"/>
    </source>
</evidence>
<comment type="similarity">
    <text evidence="2 9">Belongs to the TGF-beta family.</text>
</comment>